<sequence length="201" mass="22669">MFQKSSPKMMNNFIKVGIAFGLVLLMASCSNKRRPNYQYMPNMYEPVGYETYQGFNEDEVTRIALFKGVSEAMLPPDNTIPRGWMPYGLENTIEGKELSRLKTSPLDSLKSEANLAKGKELFNIYCAICHGPKGDGQGTLVKREKILGVPSYADAARDITVGSTYHVIYYGLNSMGSYAVQLNHEERWQVAEYVMKLKQDL</sequence>
<dbReference type="Pfam" id="PF13442">
    <property type="entry name" value="Cytochrome_CBB3"/>
    <property type="match status" value="1"/>
</dbReference>
<gene>
    <name evidence="6" type="ORF">LX92_02590</name>
</gene>
<accession>A0A316E0P0</accession>
<dbReference type="PROSITE" id="PS51007">
    <property type="entry name" value="CYTC"/>
    <property type="match status" value="1"/>
</dbReference>
<dbReference type="InterPro" id="IPR009056">
    <property type="entry name" value="Cyt_c-like_dom"/>
</dbReference>
<protein>
    <submittedName>
        <fullName evidence="6">Cbb3-type cytochrome c oxidase subunit III</fullName>
    </submittedName>
</protein>
<dbReference type="PROSITE" id="PS51257">
    <property type="entry name" value="PROKAR_LIPOPROTEIN"/>
    <property type="match status" value="1"/>
</dbReference>
<keyword evidence="3 4" id="KW-0408">Iron</keyword>
<evidence type="ECO:0000313" key="6">
    <source>
        <dbReference type="EMBL" id="PWK23258.1"/>
    </source>
</evidence>
<keyword evidence="2 4" id="KW-0479">Metal-binding</keyword>
<dbReference type="GO" id="GO:0046872">
    <property type="term" value="F:metal ion binding"/>
    <property type="evidence" value="ECO:0007669"/>
    <property type="project" value="UniProtKB-KW"/>
</dbReference>
<name>A0A316E0P0_9FLAO</name>
<dbReference type="AlphaFoldDB" id="A0A316E0P0"/>
<dbReference type="SUPFAM" id="SSF46626">
    <property type="entry name" value="Cytochrome c"/>
    <property type="match status" value="1"/>
</dbReference>
<keyword evidence="1 4" id="KW-0349">Heme</keyword>
<dbReference type="Gene3D" id="1.10.760.10">
    <property type="entry name" value="Cytochrome c-like domain"/>
    <property type="match status" value="1"/>
</dbReference>
<dbReference type="PANTHER" id="PTHR40394">
    <property type="entry name" value="LIPOPROTEIN-RELATED"/>
    <property type="match status" value="1"/>
</dbReference>
<comment type="caution">
    <text evidence="6">The sequence shown here is derived from an EMBL/GenBank/DDBJ whole genome shotgun (WGS) entry which is preliminary data.</text>
</comment>
<organism evidence="6 7">
    <name type="scientific">Maribacter polysiphoniae</name>
    <dbReference type="NCBI Taxonomy" id="429344"/>
    <lineage>
        <taxon>Bacteria</taxon>
        <taxon>Pseudomonadati</taxon>
        <taxon>Bacteroidota</taxon>
        <taxon>Flavobacteriia</taxon>
        <taxon>Flavobacteriales</taxon>
        <taxon>Flavobacteriaceae</taxon>
        <taxon>Maribacter</taxon>
    </lineage>
</organism>
<dbReference type="GO" id="GO:0020037">
    <property type="term" value="F:heme binding"/>
    <property type="evidence" value="ECO:0007669"/>
    <property type="project" value="InterPro"/>
</dbReference>
<evidence type="ECO:0000256" key="1">
    <source>
        <dbReference type="ARBA" id="ARBA00022617"/>
    </source>
</evidence>
<dbReference type="InterPro" id="IPR036909">
    <property type="entry name" value="Cyt_c-like_dom_sf"/>
</dbReference>
<evidence type="ECO:0000259" key="5">
    <source>
        <dbReference type="PROSITE" id="PS51007"/>
    </source>
</evidence>
<dbReference type="PANTHER" id="PTHR40394:SF2">
    <property type="entry name" value="QUINOL:CYTOCHROME C OXIDOREDUCTASE MEMBRANE PROTEIN"/>
    <property type="match status" value="1"/>
</dbReference>
<evidence type="ECO:0000256" key="3">
    <source>
        <dbReference type="ARBA" id="ARBA00023004"/>
    </source>
</evidence>
<evidence type="ECO:0000256" key="2">
    <source>
        <dbReference type="ARBA" id="ARBA00022723"/>
    </source>
</evidence>
<dbReference type="EMBL" id="QGGQ01000005">
    <property type="protein sequence ID" value="PWK23258.1"/>
    <property type="molecule type" value="Genomic_DNA"/>
</dbReference>
<feature type="domain" description="Cytochrome c" evidence="5">
    <location>
        <begin position="113"/>
        <end position="198"/>
    </location>
</feature>
<dbReference type="GO" id="GO:0009055">
    <property type="term" value="F:electron transfer activity"/>
    <property type="evidence" value="ECO:0007669"/>
    <property type="project" value="InterPro"/>
</dbReference>
<evidence type="ECO:0000256" key="4">
    <source>
        <dbReference type="PROSITE-ProRule" id="PRU00433"/>
    </source>
</evidence>
<reference evidence="6 7" key="1">
    <citation type="submission" date="2018-05" db="EMBL/GenBank/DDBJ databases">
        <title>Genomic Encyclopedia of Archaeal and Bacterial Type Strains, Phase II (KMG-II): from individual species to whole genera.</title>
        <authorList>
            <person name="Goeker M."/>
        </authorList>
    </citation>
    <scope>NUCLEOTIDE SEQUENCE [LARGE SCALE GENOMIC DNA]</scope>
    <source>
        <strain evidence="6 7">DSM 23514</strain>
    </source>
</reference>
<proteinExistence type="predicted"/>
<evidence type="ECO:0000313" key="7">
    <source>
        <dbReference type="Proteomes" id="UP000245667"/>
    </source>
</evidence>
<dbReference type="Proteomes" id="UP000245667">
    <property type="component" value="Unassembled WGS sequence"/>
</dbReference>